<organism evidence="7 8">
    <name type="scientific">Mya arenaria</name>
    <name type="common">Soft-shell clam</name>
    <dbReference type="NCBI Taxonomy" id="6604"/>
    <lineage>
        <taxon>Eukaryota</taxon>
        <taxon>Metazoa</taxon>
        <taxon>Spiralia</taxon>
        <taxon>Lophotrochozoa</taxon>
        <taxon>Mollusca</taxon>
        <taxon>Bivalvia</taxon>
        <taxon>Autobranchia</taxon>
        <taxon>Heteroconchia</taxon>
        <taxon>Euheterodonta</taxon>
        <taxon>Imparidentia</taxon>
        <taxon>Neoheterodontei</taxon>
        <taxon>Myida</taxon>
        <taxon>Myoidea</taxon>
        <taxon>Myidae</taxon>
        <taxon>Mya</taxon>
    </lineage>
</organism>
<evidence type="ECO:0000256" key="5">
    <source>
        <dbReference type="ARBA" id="ARBA00039385"/>
    </source>
</evidence>
<name>A0ABY7DIV2_MYAAR</name>
<evidence type="ECO:0000313" key="8">
    <source>
        <dbReference type="Proteomes" id="UP001164746"/>
    </source>
</evidence>
<sequence>MATPAVRFKPRPPDRGSFPIDHNGVCKNFMNEYMECLSNNNYDNSKCREQSKVYLQCRMENQLMEKENWKRLGYADLKETTDCVSKDKKLDLVKDDCA</sequence>
<comment type="subcellular location">
    <subcellularLocation>
        <location evidence="1">Cytoplasm</location>
    </subcellularLocation>
</comment>
<proteinExistence type="inferred from homology"/>
<dbReference type="InterPro" id="IPR010625">
    <property type="entry name" value="CHCH"/>
</dbReference>
<protein>
    <recommendedName>
        <fullName evidence="5">Cytochrome c oxidase assembly protein COX19</fullName>
    </recommendedName>
</protein>
<keyword evidence="8" id="KW-1185">Reference proteome</keyword>
<dbReference type="InterPro" id="IPR009069">
    <property type="entry name" value="Cys_alpha_HP_mot_SF"/>
</dbReference>
<dbReference type="Proteomes" id="UP001164746">
    <property type="component" value="Chromosome 2"/>
</dbReference>
<dbReference type="InterPro" id="IPR051383">
    <property type="entry name" value="COX19"/>
</dbReference>
<gene>
    <name evidence="7" type="ORF">MAR_030322</name>
</gene>
<feature type="non-terminal residue" evidence="7">
    <location>
        <position position="98"/>
    </location>
</feature>
<evidence type="ECO:0000313" key="7">
    <source>
        <dbReference type="EMBL" id="WAQ97632.1"/>
    </source>
</evidence>
<evidence type="ECO:0000256" key="1">
    <source>
        <dbReference type="ARBA" id="ARBA00004496"/>
    </source>
</evidence>
<keyword evidence="3" id="KW-1015">Disulfide bond</keyword>
<evidence type="ECO:0000259" key="6">
    <source>
        <dbReference type="Pfam" id="PF06747"/>
    </source>
</evidence>
<reference evidence="7" key="1">
    <citation type="submission" date="2022-11" db="EMBL/GenBank/DDBJ databases">
        <title>Centuries of genome instability and evolution in soft-shell clam transmissible cancer (bioRxiv).</title>
        <authorList>
            <person name="Hart S.F.M."/>
            <person name="Yonemitsu M.A."/>
            <person name="Giersch R.M."/>
            <person name="Beal B.F."/>
            <person name="Arriagada G."/>
            <person name="Davis B.W."/>
            <person name="Ostrander E.A."/>
            <person name="Goff S.P."/>
            <person name="Metzger M.J."/>
        </authorList>
    </citation>
    <scope>NUCLEOTIDE SEQUENCE</scope>
    <source>
        <strain evidence="7">MELC-2E11</strain>
        <tissue evidence="7">Siphon/mantle</tissue>
    </source>
</reference>
<comment type="similarity">
    <text evidence="4">Belongs to the COX19 family.</text>
</comment>
<dbReference type="SUPFAM" id="SSF47072">
    <property type="entry name" value="Cysteine alpha-hairpin motif"/>
    <property type="match status" value="1"/>
</dbReference>
<dbReference type="PANTHER" id="PTHR21107:SF2">
    <property type="entry name" value="CYTOCHROME C OXIDASE ASSEMBLY PROTEIN COX19"/>
    <property type="match status" value="1"/>
</dbReference>
<evidence type="ECO:0000256" key="3">
    <source>
        <dbReference type="ARBA" id="ARBA00023157"/>
    </source>
</evidence>
<dbReference type="PANTHER" id="PTHR21107">
    <property type="entry name" value="CYTOCHROME C OXIDASE ASSEMBLY PROTEIN COX19"/>
    <property type="match status" value="1"/>
</dbReference>
<evidence type="ECO:0000256" key="4">
    <source>
        <dbReference type="ARBA" id="ARBA00038223"/>
    </source>
</evidence>
<evidence type="ECO:0000256" key="2">
    <source>
        <dbReference type="ARBA" id="ARBA00022490"/>
    </source>
</evidence>
<accession>A0ABY7DIV2</accession>
<dbReference type="Pfam" id="PF06747">
    <property type="entry name" value="CHCH"/>
    <property type="match status" value="1"/>
</dbReference>
<feature type="domain" description="CHCH" evidence="6">
    <location>
        <begin position="26"/>
        <end position="60"/>
    </location>
</feature>
<dbReference type="EMBL" id="CP111013">
    <property type="protein sequence ID" value="WAQ97632.1"/>
    <property type="molecule type" value="Genomic_DNA"/>
</dbReference>
<keyword evidence="2" id="KW-0963">Cytoplasm</keyword>